<comment type="subcellular location">
    <subcellularLocation>
        <location evidence="1 8">Cell membrane</location>
        <topology evidence="1 8">Multi-pass membrane protein</topology>
    </subcellularLocation>
</comment>
<dbReference type="AlphaFoldDB" id="A0A2Z5A7V5"/>
<evidence type="ECO:0000256" key="7">
    <source>
        <dbReference type="ARBA" id="ARBA00023136"/>
    </source>
</evidence>
<dbReference type="STRING" id="47885.APT59_06570"/>
<keyword evidence="6 8" id="KW-1133">Transmembrane helix</keyword>
<dbReference type="EMBL" id="CP022198">
    <property type="protein sequence ID" value="AXA66122.1"/>
    <property type="molecule type" value="Genomic_DNA"/>
</dbReference>
<comment type="similarity">
    <text evidence="2 8">Belongs to the nucleobase:cation symporter-2 (NCS2) (TC 2.A.40) family. Azg-like subfamily.</text>
</comment>
<feature type="transmembrane region" description="Helical" evidence="9">
    <location>
        <begin position="194"/>
        <end position="218"/>
    </location>
</feature>
<feature type="transmembrane region" description="Helical" evidence="9">
    <location>
        <begin position="171"/>
        <end position="187"/>
    </location>
</feature>
<name>A0A2Z5A7V5_9PSED</name>
<sequence>MLERLFQLKAHNTSVRTELLAGVTTFLAMAYILFVNPSILGATGMDKGAIFVATCLAAAIGSALMGLIANYPIALAPGMGLNAFFTYTVVLHLGHTWQVALGAVFLSALMFFLLSIFRIREWIINSIPLPLRSGIAAGIGLFLALIALQTAGIVVGNPATLVGLGDLSKPGPLLAILGFFLIVVLEARKVTGAVLIGILVVTVIAIVLGVSAFGGLVSMPPSLAPTFLQLDIRGALDVGLISVIFAFLFVDLFDNSGTLIGVAKRAGLMGKDGHLPKMGRALIADSSAAMFGSLLGTSTTTSYIESAAGVSAGGRTGLTAVVVAVLFLLALFFAPLAGSVPAFATAPALFFIAVLMTSGLAEIEWDDLTTAAPVLVTALAMPLTYSIANGIAFGFITWTVIKLLSGRTRELNSALIVLSILFVIKLGWFNA</sequence>
<organism evidence="10 11">
    <name type="scientific">Pseudomonas oryzihabitans</name>
    <dbReference type="NCBI Taxonomy" id="47885"/>
    <lineage>
        <taxon>Bacteria</taxon>
        <taxon>Pseudomonadati</taxon>
        <taxon>Pseudomonadota</taxon>
        <taxon>Gammaproteobacteria</taxon>
        <taxon>Pseudomonadales</taxon>
        <taxon>Pseudomonadaceae</taxon>
        <taxon>Pseudomonas</taxon>
    </lineage>
</organism>
<accession>A0A2Z5A7V5</accession>
<evidence type="ECO:0000256" key="5">
    <source>
        <dbReference type="ARBA" id="ARBA00022692"/>
    </source>
</evidence>
<protein>
    <submittedName>
        <fullName evidence="10">Guanine permease</fullName>
    </submittedName>
</protein>
<dbReference type="InterPro" id="IPR006043">
    <property type="entry name" value="NCS2"/>
</dbReference>
<reference evidence="10 11" key="1">
    <citation type="submission" date="2017-06" db="EMBL/GenBank/DDBJ databases">
        <title>Evolution towards high GC content and high-temperature stress adaptation in endophytic Pseudomonas oryzihabitans impacted its plant-growth promoting traits.</title>
        <authorList>
            <person name="Nascimento F.X."/>
        </authorList>
    </citation>
    <scope>NUCLEOTIDE SEQUENCE [LARGE SCALE GENOMIC DNA]</scope>
    <source>
        <strain evidence="10 11">MS8</strain>
    </source>
</reference>
<keyword evidence="7 8" id="KW-0472">Membrane</keyword>
<evidence type="ECO:0000256" key="2">
    <source>
        <dbReference type="ARBA" id="ARBA00005697"/>
    </source>
</evidence>
<evidence type="ECO:0000256" key="1">
    <source>
        <dbReference type="ARBA" id="ARBA00004651"/>
    </source>
</evidence>
<keyword evidence="4 8" id="KW-1003">Cell membrane</keyword>
<dbReference type="Proteomes" id="UP000250579">
    <property type="component" value="Chromosome"/>
</dbReference>
<feature type="transmembrane region" description="Helical" evidence="9">
    <location>
        <begin position="20"/>
        <end position="42"/>
    </location>
</feature>
<dbReference type="GO" id="GO:0005886">
    <property type="term" value="C:plasma membrane"/>
    <property type="evidence" value="ECO:0007669"/>
    <property type="project" value="UniProtKB-SubCell"/>
</dbReference>
<proteinExistence type="inferred from homology"/>
<feature type="transmembrane region" description="Helical" evidence="9">
    <location>
        <begin position="411"/>
        <end position="429"/>
    </location>
</feature>
<evidence type="ECO:0000256" key="6">
    <source>
        <dbReference type="ARBA" id="ARBA00022989"/>
    </source>
</evidence>
<keyword evidence="5 8" id="KW-0812">Transmembrane</keyword>
<feature type="transmembrane region" description="Helical" evidence="9">
    <location>
        <begin position="383"/>
        <end position="404"/>
    </location>
</feature>
<dbReference type="PANTHER" id="PTHR43337:SF1">
    <property type="entry name" value="XANTHINE_URACIL PERMEASE C887.17-RELATED"/>
    <property type="match status" value="1"/>
</dbReference>
<evidence type="ECO:0000313" key="11">
    <source>
        <dbReference type="Proteomes" id="UP000250579"/>
    </source>
</evidence>
<dbReference type="InterPro" id="IPR026033">
    <property type="entry name" value="Azg-like_bact_archaea"/>
</dbReference>
<dbReference type="RefSeq" id="WP_208694497.1">
    <property type="nucleotide sequence ID" value="NZ_CP022198.1"/>
</dbReference>
<keyword evidence="3 8" id="KW-0813">Transport</keyword>
<dbReference type="PANTHER" id="PTHR43337">
    <property type="entry name" value="XANTHINE/URACIL PERMEASE C887.17-RELATED"/>
    <property type="match status" value="1"/>
</dbReference>
<feature type="transmembrane region" description="Helical" evidence="9">
    <location>
        <begin position="238"/>
        <end position="262"/>
    </location>
</feature>
<evidence type="ECO:0000256" key="8">
    <source>
        <dbReference type="PIRNR" id="PIRNR005353"/>
    </source>
</evidence>
<dbReference type="InterPro" id="IPR045018">
    <property type="entry name" value="Azg-like"/>
</dbReference>
<dbReference type="Pfam" id="PF00860">
    <property type="entry name" value="Xan_ur_permease"/>
    <property type="match status" value="1"/>
</dbReference>
<feature type="transmembrane region" description="Helical" evidence="9">
    <location>
        <begin position="95"/>
        <end position="117"/>
    </location>
</feature>
<feature type="transmembrane region" description="Helical" evidence="9">
    <location>
        <begin position="343"/>
        <end position="363"/>
    </location>
</feature>
<dbReference type="GO" id="GO:0015207">
    <property type="term" value="F:adenine transmembrane transporter activity"/>
    <property type="evidence" value="ECO:0007669"/>
    <property type="project" value="TreeGrafter"/>
</dbReference>
<feature type="transmembrane region" description="Helical" evidence="9">
    <location>
        <begin position="129"/>
        <end position="151"/>
    </location>
</feature>
<evidence type="ECO:0000256" key="3">
    <source>
        <dbReference type="ARBA" id="ARBA00022448"/>
    </source>
</evidence>
<dbReference type="PIRSF" id="PIRSF005353">
    <property type="entry name" value="PbuG"/>
    <property type="match status" value="1"/>
</dbReference>
<evidence type="ECO:0000256" key="4">
    <source>
        <dbReference type="ARBA" id="ARBA00022475"/>
    </source>
</evidence>
<feature type="transmembrane region" description="Helical" evidence="9">
    <location>
        <begin position="316"/>
        <end position="336"/>
    </location>
</feature>
<evidence type="ECO:0000313" key="10">
    <source>
        <dbReference type="EMBL" id="AXA66122.1"/>
    </source>
</evidence>
<feature type="transmembrane region" description="Helical" evidence="9">
    <location>
        <begin position="49"/>
        <end position="75"/>
    </location>
</feature>
<evidence type="ECO:0000256" key="9">
    <source>
        <dbReference type="SAM" id="Phobius"/>
    </source>
</evidence>
<gene>
    <name evidence="10" type="ORF">CE139_09905</name>
</gene>